<dbReference type="RefSeq" id="WP_130550005.1">
    <property type="nucleotide sequence ID" value="NZ_SHMC01000001.1"/>
</dbReference>
<dbReference type="EMBL" id="SHMC01000001">
    <property type="protein sequence ID" value="TAA28470.1"/>
    <property type="molecule type" value="Genomic_DNA"/>
</dbReference>
<dbReference type="InterPro" id="IPR012434">
    <property type="entry name" value="DUF1631"/>
</dbReference>
<evidence type="ECO:0000313" key="2">
    <source>
        <dbReference type="EMBL" id="TAA28470.1"/>
    </source>
</evidence>
<dbReference type="Proteomes" id="UP000292627">
    <property type="component" value="Unassembled WGS sequence"/>
</dbReference>
<protein>
    <submittedName>
        <fullName evidence="2">DUF1631 family protein</fullName>
    </submittedName>
</protein>
<evidence type="ECO:0000256" key="1">
    <source>
        <dbReference type="SAM" id="MobiDB-lite"/>
    </source>
</evidence>
<reference evidence="2 3" key="1">
    <citation type="submission" date="2019-02" db="EMBL/GenBank/DDBJ databases">
        <title>WGS of Pseudoxanthomonas species novum from clinical isolates.</title>
        <authorList>
            <person name="Bernier A.-M."/>
            <person name="Bernard K."/>
            <person name="Vachon A."/>
        </authorList>
    </citation>
    <scope>NUCLEOTIDE SEQUENCE [LARGE SCALE GENOMIC DNA]</scope>
    <source>
        <strain evidence="2 3">NML171200</strain>
    </source>
</reference>
<dbReference type="AlphaFoldDB" id="A0A4Q8LG94"/>
<comment type="caution">
    <text evidence="2">The sequence shown here is derived from an EMBL/GenBank/DDBJ whole genome shotgun (WGS) entry which is preliminary data.</text>
</comment>
<gene>
    <name evidence="2" type="ORF">EA660_02470</name>
</gene>
<name>A0A4Q8LG94_9GAMM</name>
<sequence>MVNGFTQDTRRDRNAALLEHVRLLAVVPLGEIFQSVMDVLPARLDAQAGSGGQSQIDLIEARQEVRRRREHSLSRFRSHLVNAWQLLELGRPLSVEYKLAEADLERDGAARLSLLSYQDMEVRLAIRRMADTIAARWRTELMRVNRYVGLLAGGIKLSDDTLPFGPHHLGAGVFDAFDELTLAPAARLEIIRICEEELQSRLGALYTGLEQRLMQVVQASERALLQPRSRRRIPSARLLADVGVEGEQAPDWIARFFAQWQPPATVGVTPAGNEHARAVQEILPADLHALLQRTREFEQPAAAPDPRRALSQRELLSVLSLLQSMPEEPPPGPRAGRLKDQLKDDIRTTGAKLGIDPARVRLDPVDEDMLDLVAMLFEVMLDECNLHGPLRQDMQLLLVPYAKVALLSPDLFLRENDPPRRLLNLLADAAESLSGDDAAEKALRVEFDRTVEAIQHDFAEHTEVFAGWLQSFGSAFASYKRRVEIAERRATELHRAQERREQARRFADGAAAARLQGRTLPPAIGDFMTRYWSPYVAMTALRGESGADDLAQALALADALLEELDLARVHDQARPWLEQLQPALSKLLDNLGLSQADADAARAALREALSGQARQDAATLSELPPLPRPPLIAQPEAPAPAAWEEPHALTEVDEVTADYFRQLPMGTWLDFVSRDGSVRAGKLSWISPISARLMFVDRSGSRMCVASADELSALAQLDRVRMHRHEDAFYSAMQGAIDQLEG</sequence>
<accession>A0A4Q8LG94</accession>
<feature type="region of interest" description="Disordered" evidence="1">
    <location>
        <begin position="621"/>
        <end position="640"/>
    </location>
</feature>
<proteinExistence type="predicted"/>
<evidence type="ECO:0000313" key="3">
    <source>
        <dbReference type="Proteomes" id="UP000292627"/>
    </source>
</evidence>
<dbReference type="Pfam" id="PF07793">
    <property type="entry name" value="DUF1631"/>
    <property type="match status" value="1"/>
</dbReference>
<dbReference type="OrthoDB" id="6188167at2"/>
<organism evidence="2 3">
    <name type="scientific">Pseudoxanthomonas winnipegensis</name>
    <dbReference type="NCBI Taxonomy" id="2480810"/>
    <lineage>
        <taxon>Bacteria</taxon>
        <taxon>Pseudomonadati</taxon>
        <taxon>Pseudomonadota</taxon>
        <taxon>Gammaproteobacteria</taxon>
        <taxon>Lysobacterales</taxon>
        <taxon>Lysobacteraceae</taxon>
        <taxon>Pseudoxanthomonas</taxon>
    </lineage>
</organism>